<evidence type="ECO:0000313" key="3">
    <source>
        <dbReference type="EMBL" id="CUS46042.1"/>
    </source>
</evidence>
<dbReference type="GO" id="GO:0003755">
    <property type="term" value="F:peptidyl-prolyl cis-trans isomerase activity"/>
    <property type="evidence" value="ECO:0007669"/>
    <property type="project" value="UniProtKB-EC"/>
</dbReference>
<reference evidence="3" key="1">
    <citation type="submission" date="2015-10" db="EMBL/GenBank/DDBJ databases">
        <authorList>
            <person name="Gilbert D.G."/>
        </authorList>
    </citation>
    <scope>NUCLEOTIDE SEQUENCE</scope>
</reference>
<dbReference type="PRINTS" id="PR00153">
    <property type="entry name" value="CSAPPISMRASE"/>
</dbReference>
<feature type="region of interest" description="Disordered" evidence="1">
    <location>
        <begin position="313"/>
        <end position="333"/>
    </location>
</feature>
<dbReference type="InterPro" id="IPR020892">
    <property type="entry name" value="Cyclophilin-type_PPIase_CS"/>
</dbReference>
<dbReference type="Gene3D" id="2.170.130.10">
    <property type="entry name" value="TonB-dependent receptor, plug domain"/>
    <property type="match status" value="1"/>
</dbReference>
<proteinExistence type="predicted"/>
<dbReference type="EMBL" id="CZQE01000330">
    <property type="protein sequence ID" value="CUS46042.1"/>
    <property type="molecule type" value="Genomic_DNA"/>
</dbReference>
<dbReference type="Pfam" id="PF07715">
    <property type="entry name" value="Plug"/>
    <property type="match status" value="1"/>
</dbReference>
<feature type="compositionally biased region" description="Basic and acidic residues" evidence="1">
    <location>
        <begin position="313"/>
        <end position="326"/>
    </location>
</feature>
<dbReference type="PANTHER" id="PTHR47234">
    <property type="match status" value="1"/>
</dbReference>
<accession>A0A170PPT5</accession>
<dbReference type="InterPro" id="IPR002130">
    <property type="entry name" value="Cyclophilin-type_PPIase_dom"/>
</dbReference>
<dbReference type="InterPro" id="IPR037066">
    <property type="entry name" value="Plug_dom_sf"/>
</dbReference>
<sequence>MKTASALLAATMLTAVSPQAWAQAEPAGQTQPEAQAPDEIDVVVTGSRIRRQDIAGVGPATVVSAEQIENTGIVNIESLLQRLPANAGFAGNQTSAYWTGNGYGTAQVNLRGLGIKRTLVLLNNRRLVAGGTGANSSPDLNMIPVVALARTDVLKDGASAIYGADAMAGVVNLVTRTDYNGFGISARSGITGRGDGGDVTIKLRPDLAPQHVARIVELANDGFYDGVVFHRVIPGFMAQGGDPTGTGMSGSDKPNLPAEFSKEPHVRGVCSMARAQSPNSANSQFFICFDDARFLDGQYTVWGEVTSGMDHVDALPKGEPPREPGKIVKARAA</sequence>
<dbReference type="InterPro" id="IPR029000">
    <property type="entry name" value="Cyclophilin-like_dom_sf"/>
</dbReference>
<dbReference type="Gene3D" id="2.40.100.10">
    <property type="entry name" value="Cyclophilin-like"/>
    <property type="match status" value="1"/>
</dbReference>
<dbReference type="GO" id="GO:0006457">
    <property type="term" value="P:protein folding"/>
    <property type="evidence" value="ECO:0007669"/>
    <property type="project" value="InterPro"/>
</dbReference>
<dbReference type="PROSITE" id="PS50072">
    <property type="entry name" value="CSA_PPIASE_2"/>
    <property type="match status" value="1"/>
</dbReference>
<gene>
    <name evidence="3" type="ORF">MGWOODY_Smn2133</name>
</gene>
<keyword evidence="3" id="KW-0413">Isomerase</keyword>
<dbReference type="AlphaFoldDB" id="A0A170PPT5"/>
<dbReference type="EC" id="5.2.1.8" evidence="3"/>
<dbReference type="PROSITE" id="PS00170">
    <property type="entry name" value="CSA_PPIASE_1"/>
    <property type="match status" value="1"/>
</dbReference>
<evidence type="ECO:0000259" key="2">
    <source>
        <dbReference type="PROSITE" id="PS50072"/>
    </source>
</evidence>
<dbReference type="SUPFAM" id="SSF56935">
    <property type="entry name" value="Porins"/>
    <property type="match status" value="1"/>
</dbReference>
<protein>
    <submittedName>
        <fullName evidence="3">Peptidyl-prolyl cis-trans isomerase</fullName>
        <ecNumber evidence="3">5.2.1.8</ecNumber>
    </submittedName>
</protein>
<feature type="domain" description="PPIase cyclophilin-type" evidence="2">
    <location>
        <begin position="197"/>
        <end position="317"/>
    </location>
</feature>
<dbReference type="CDD" id="cd00317">
    <property type="entry name" value="cyclophilin"/>
    <property type="match status" value="1"/>
</dbReference>
<dbReference type="PROSITE" id="PS52016">
    <property type="entry name" value="TONB_DEPENDENT_REC_3"/>
    <property type="match status" value="1"/>
</dbReference>
<dbReference type="PANTHER" id="PTHR47234:SF2">
    <property type="entry name" value="TONB-DEPENDENT RECEPTOR"/>
    <property type="match status" value="1"/>
</dbReference>
<evidence type="ECO:0000256" key="1">
    <source>
        <dbReference type="SAM" id="MobiDB-lite"/>
    </source>
</evidence>
<dbReference type="SUPFAM" id="SSF50891">
    <property type="entry name" value="Cyclophilin-like"/>
    <property type="match status" value="1"/>
</dbReference>
<dbReference type="InterPro" id="IPR012910">
    <property type="entry name" value="Plug_dom"/>
</dbReference>
<dbReference type="Pfam" id="PF00160">
    <property type="entry name" value="Pro_isomerase"/>
    <property type="match status" value="1"/>
</dbReference>
<name>A0A170PPT5_9ZZZZ</name>
<organism evidence="3">
    <name type="scientific">hydrothermal vent metagenome</name>
    <dbReference type="NCBI Taxonomy" id="652676"/>
    <lineage>
        <taxon>unclassified sequences</taxon>
        <taxon>metagenomes</taxon>
        <taxon>ecological metagenomes</taxon>
    </lineage>
</organism>
<dbReference type="InterPro" id="IPR039426">
    <property type="entry name" value="TonB-dep_rcpt-like"/>
</dbReference>